<dbReference type="NCBIfam" id="TIGR01888">
    <property type="entry name" value="cas_cmr3"/>
    <property type="match status" value="1"/>
</dbReference>
<protein>
    <submittedName>
        <fullName evidence="1">CRISPR-associated protein, Cmr3 family</fullName>
    </submittedName>
</protein>
<evidence type="ECO:0000313" key="2">
    <source>
        <dbReference type="Proteomes" id="UP000006791"/>
    </source>
</evidence>
<sequence>MNGAMKTVGLCLEALDVLFFRDGRPFMDGTEQMLSGLPLPQTLAGAICTALMQAAGCDFGRLRHALEEGKPFAEAVREACSAEAHWIGALAVRGPWLARWDKNPATPCEVLVPAPATLHRAKGKTGGQQLFALAPLQEELPGWHPVPEEQRRPLWLKEAVVTEPVEGYLTPAGLSHFLEGKPVSATEVVPAGDLFGLDYRIGIGISPERLVSEESQIYGRGFLALKQGVFLYAEVCLPDDAPAGALDKLTTLAFGGESRHVLCHRLKEPFAWPREVPSTEGQKPLVLLTTPCVFAHGWKPEAFTGRLAAAAVSGSVAFSGWDLARGGPKPTRFAVPAGSVYFLDDLPDDAPFLLAETEDDRRQGWGCYVRGVWNHV</sequence>
<name>G2LF94_CHLTF</name>
<evidence type="ECO:0000313" key="1">
    <source>
        <dbReference type="EMBL" id="AEP10827.1"/>
    </source>
</evidence>
<proteinExistence type="predicted"/>
<dbReference type="AlphaFoldDB" id="G2LF94"/>
<dbReference type="Gene3D" id="2.60.40.4350">
    <property type="match status" value="1"/>
</dbReference>
<dbReference type="OrthoDB" id="274232at2"/>
<dbReference type="KEGG" id="ctm:Cabther_A0047"/>
<reference evidence="1 2" key="1">
    <citation type="journal article" date="2012" name="Environ. Microbiol.">
        <title>Complete genome of Candidatus Chloracidobacterium thermophilum, a chlorophyll-based photoheterotroph belonging to the phylum Acidobacteria.</title>
        <authorList>
            <person name="Garcia Costas A.M."/>
            <person name="Liu Z."/>
            <person name="Tomsho L.P."/>
            <person name="Schuster S.C."/>
            <person name="Ward D.M."/>
            <person name="Bryant D.A."/>
        </authorList>
    </citation>
    <scope>NUCLEOTIDE SEQUENCE [LARGE SCALE GENOMIC DNA]</scope>
    <source>
        <strain evidence="1 2">B</strain>
    </source>
</reference>
<dbReference type="Pfam" id="PF09700">
    <property type="entry name" value="Cas_Cmr3"/>
    <property type="match status" value="1"/>
</dbReference>
<gene>
    <name evidence="1" type="ordered locus">Cabther_A0047</name>
</gene>
<dbReference type="EMBL" id="CP002514">
    <property type="protein sequence ID" value="AEP10827.1"/>
    <property type="molecule type" value="Genomic_DNA"/>
</dbReference>
<accession>G2LF94</accession>
<dbReference type="Gene3D" id="3.30.70.2940">
    <property type="match status" value="1"/>
</dbReference>
<keyword evidence="2" id="KW-1185">Reference proteome</keyword>
<dbReference type="CDD" id="cd09748">
    <property type="entry name" value="Cmr3_III-B"/>
    <property type="match status" value="1"/>
</dbReference>
<dbReference type="InterPro" id="IPR019117">
    <property type="entry name" value="CRISPR-assoc_protein_Cmr3"/>
</dbReference>
<organism evidence="1 2">
    <name type="scientific">Chloracidobacterium thermophilum (strain B)</name>
    <dbReference type="NCBI Taxonomy" id="981222"/>
    <lineage>
        <taxon>Bacteria</taxon>
        <taxon>Pseudomonadati</taxon>
        <taxon>Acidobacteriota</taxon>
        <taxon>Terriglobia</taxon>
        <taxon>Terriglobales</taxon>
        <taxon>Acidobacteriaceae</taxon>
        <taxon>Chloracidobacterium</taxon>
    </lineage>
</organism>
<dbReference type="Proteomes" id="UP000006791">
    <property type="component" value="Chromosome 1"/>
</dbReference>
<dbReference type="InterPro" id="IPR010165">
    <property type="entry name" value="CRISPR-Cmr3_IIIB"/>
</dbReference>
<dbReference type="HOGENOM" id="CLU_044328_0_0_0"/>
<dbReference type="STRING" id="981222.Cabther_A0047"/>